<organism evidence="2 3">
    <name type="scientific">Electrophorus voltai</name>
    <dbReference type="NCBI Taxonomy" id="2609070"/>
    <lineage>
        <taxon>Eukaryota</taxon>
        <taxon>Metazoa</taxon>
        <taxon>Chordata</taxon>
        <taxon>Craniata</taxon>
        <taxon>Vertebrata</taxon>
        <taxon>Euteleostomi</taxon>
        <taxon>Actinopterygii</taxon>
        <taxon>Neopterygii</taxon>
        <taxon>Teleostei</taxon>
        <taxon>Ostariophysi</taxon>
        <taxon>Gymnotiformes</taxon>
        <taxon>Gymnotoidei</taxon>
        <taxon>Gymnotidae</taxon>
        <taxon>Electrophorus</taxon>
    </lineage>
</organism>
<feature type="region of interest" description="Disordered" evidence="1">
    <location>
        <begin position="92"/>
        <end position="231"/>
    </location>
</feature>
<dbReference type="PANTHER" id="PTHR13585">
    <property type="entry name" value="CHASCON, ISOFORM D-RELATED"/>
    <property type="match status" value="1"/>
</dbReference>
<keyword evidence="3" id="KW-1185">Reference proteome</keyword>
<dbReference type="InterPro" id="IPR052824">
    <property type="entry name" value="m6A_RNA_Methylation_Regulator"/>
</dbReference>
<proteinExistence type="predicted"/>
<feature type="compositionally biased region" description="Basic and acidic residues" evidence="1">
    <location>
        <begin position="390"/>
        <end position="407"/>
    </location>
</feature>
<dbReference type="PANTHER" id="PTHR13585:SF19">
    <property type="entry name" value="ZINC FINGER CCCH DOMAIN-CONTAINING PROTEIN 13"/>
    <property type="match status" value="1"/>
</dbReference>
<sequence>MQKLHFLWHFLLSQGLSWLAGVWILSPGSLLRGPQPAEWALFWGERSDYHMLPVVGEKGLDCPMVYCPVVYCPMVYCPVVYCPMVYCPMGGKRSKGETARQRDRDRWTERQRERQMDRETETDGQRDRERETDGQGDRERDRWTERQRQMDRETERETDGQRERQMDREPETETDGQRDRERETDGQRDRERQMDRETETETDGQRDRERDRWTERQRERQMDRETERERQRNVCELPGGFPCDVHMGVISDSVHALGIKGCVALDNGWLSTRKSKSFPERAQSWTELQGYSKLPGLKLRDPGLILGRIQKVDAVIVYFSEGKAALLEAPKTVPGACFPKQGVRGDTVRHAEWDRQAQRVRHAEWDRQAQRVRHAEWDRQVQRVRQQSGTDRHRGRDTQSGTDRYRG</sequence>
<evidence type="ECO:0000313" key="3">
    <source>
        <dbReference type="Proteomes" id="UP001239994"/>
    </source>
</evidence>
<dbReference type="AlphaFoldDB" id="A0AAD9DY37"/>
<evidence type="ECO:0000313" key="2">
    <source>
        <dbReference type="EMBL" id="KAK1798301.1"/>
    </source>
</evidence>
<feature type="compositionally biased region" description="Basic and acidic residues" evidence="1">
    <location>
        <begin position="94"/>
        <end position="231"/>
    </location>
</feature>
<feature type="region of interest" description="Disordered" evidence="1">
    <location>
        <begin position="376"/>
        <end position="407"/>
    </location>
</feature>
<dbReference type="EMBL" id="JAROKS010000012">
    <property type="protein sequence ID" value="KAK1798301.1"/>
    <property type="molecule type" value="Genomic_DNA"/>
</dbReference>
<dbReference type="Proteomes" id="UP001239994">
    <property type="component" value="Unassembled WGS sequence"/>
</dbReference>
<accession>A0AAD9DY37</accession>
<comment type="caution">
    <text evidence="2">The sequence shown here is derived from an EMBL/GenBank/DDBJ whole genome shotgun (WGS) entry which is preliminary data.</text>
</comment>
<evidence type="ECO:0000256" key="1">
    <source>
        <dbReference type="SAM" id="MobiDB-lite"/>
    </source>
</evidence>
<reference evidence="2" key="1">
    <citation type="submission" date="2023-03" db="EMBL/GenBank/DDBJ databases">
        <title>Electrophorus voltai genome.</title>
        <authorList>
            <person name="Bian C."/>
        </authorList>
    </citation>
    <scope>NUCLEOTIDE SEQUENCE</scope>
    <source>
        <strain evidence="2">CB-2022</strain>
        <tissue evidence="2">Muscle</tissue>
    </source>
</reference>
<gene>
    <name evidence="2" type="ORF">P4O66_007762</name>
</gene>
<protein>
    <submittedName>
        <fullName evidence="2">Uncharacterized protein</fullName>
    </submittedName>
</protein>
<name>A0AAD9DY37_9TELE</name>